<dbReference type="PANTHER" id="PTHR11956:SF5">
    <property type="entry name" value="ARGININE--TRNA LIGASE, CYTOPLASMIC"/>
    <property type="match status" value="1"/>
</dbReference>
<evidence type="ECO:0000313" key="12">
    <source>
        <dbReference type="Proteomes" id="UP000631114"/>
    </source>
</evidence>
<comment type="catalytic activity">
    <reaction evidence="8">
        <text>tRNA(Arg) + L-arginine + ATP = L-arginyl-tRNA(Arg) + AMP + diphosphate</text>
        <dbReference type="Rhea" id="RHEA:20301"/>
        <dbReference type="Rhea" id="RHEA-COMP:9658"/>
        <dbReference type="Rhea" id="RHEA-COMP:9673"/>
        <dbReference type="ChEBI" id="CHEBI:30616"/>
        <dbReference type="ChEBI" id="CHEBI:32682"/>
        <dbReference type="ChEBI" id="CHEBI:33019"/>
        <dbReference type="ChEBI" id="CHEBI:78442"/>
        <dbReference type="ChEBI" id="CHEBI:78513"/>
        <dbReference type="ChEBI" id="CHEBI:456215"/>
        <dbReference type="EC" id="6.1.1.19"/>
    </reaction>
</comment>
<evidence type="ECO:0000256" key="5">
    <source>
        <dbReference type="ARBA" id="ARBA00022840"/>
    </source>
</evidence>
<evidence type="ECO:0000256" key="7">
    <source>
        <dbReference type="ARBA" id="ARBA00023146"/>
    </source>
</evidence>
<keyword evidence="7" id="KW-0030">Aminoacyl-tRNA synthetase</keyword>
<dbReference type="FunFam" id="1.10.730.10:FF:000006">
    <property type="entry name" value="Arginyl-tRNA synthetase 2, mitochondrial"/>
    <property type="match status" value="1"/>
</dbReference>
<feature type="region of interest" description="Disordered" evidence="9">
    <location>
        <begin position="68"/>
        <end position="96"/>
    </location>
</feature>
<organism evidence="11 12">
    <name type="scientific">Coptis chinensis</name>
    <dbReference type="NCBI Taxonomy" id="261450"/>
    <lineage>
        <taxon>Eukaryota</taxon>
        <taxon>Viridiplantae</taxon>
        <taxon>Streptophyta</taxon>
        <taxon>Embryophyta</taxon>
        <taxon>Tracheophyta</taxon>
        <taxon>Spermatophyta</taxon>
        <taxon>Magnoliopsida</taxon>
        <taxon>Ranunculales</taxon>
        <taxon>Ranunculaceae</taxon>
        <taxon>Coptidoideae</taxon>
        <taxon>Coptis</taxon>
    </lineage>
</organism>
<reference evidence="11 12" key="1">
    <citation type="submission" date="2020-10" db="EMBL/GenBank/DDBJ databases">
        <title>The Coptis chinensis genome and diversification of protoberbering-type alkaloids.</title>
        <authorList>
            <person name="Wang B."/>
            <person name="Shu S."/>
            <person name="Song C."/>
            <person name="Liu Y."/>
        </authorList>
    </citation>
    <scope>NUCLEOTIDE SEQUENCE [LARGE SCALE GENOMIC DNA]</scope>
    <source>
        <strain evidence="11">HL-2020</strain>
        <tissue evidence="11">Leaf</tissue>
    </source>
</reference>
<evidence type="ECO:0000256" key="2">
    <source>
        <dbReference type="ARBA" id="ARBA00012837"/>
    </source>
</evidence>
<feature type="region of interest" description="Disordered" evidence="9">
    <location>
        <begin position="390"/>
        <end position="459"/>
    </location>
</feature>
<evidence type="ECO:0000256" key="8">
    <source>
        <dbReference type="ARBA" id="ARBA00049339"/>
    </source>
</evidence>
<dbReference type="EMBL" id="JADFTS010000004">
    <property type="protein sequence ID" value="KAF9610924.1"/>
    <property type="molecule type" value="Genomic_DNA"/>
</dbReference>
<dbReference type="SUPFAM" id="SSF47323">
    <property type="entry name" value="Anticodon-binding domain of a subclass of class I aminoacyl-tRNA synthetases"/>
    <property type="match status" value="1"/>
</dbReference>
<feature type="compositionally biased region" description="Low complexity" evidence="9">
    <location>
        <begin position="422"/>
        <end position="435"/>
    </location>
</feature>
<keyword evidence="3" id="KW-0436">Ligase</keyword>
<evidence type="ECO:0000259" key="10">
    <source>
        <dbReference type="SMART" id="SM00836"/>
    </source>
</evidence>
<dbReference type="AlphaFoldDB" id="A0A835I5Q4"/>
<evidence type="ECO:0000256" key="9">
    <source>
        <dbReference type="SAM" id="MobiDB-lite"/>
    </source>
</evidence>
<dbReference type="Gene3D" id="1.10.730.10">
    <property type="entry name" value="Isoleucyl-tRNA Synthetase, Domain 1"/>
    <property type="match status" value="1"/>
</dbReference>
<feature type="compositionally biased region" description="Polar residues" evidence="9">
    <location>
        <begin position="155"/>
        <end position="172"/>
    </location>
</feature>
<feature type="region of interest" description="Disordered" evidence="9">
    <location>
        <begin position="149"/>
        <end position="172"/>
    </location>
</feature>
<dbReference type="PANTHER" id="PTHR11956">
    <property type="entry name" value="ARGINYL-TRNA SYNTHETASE"/>
    <property type="match status" value="1"/>
</dbReference>
<keyword evidence="6" id="KW-0648">Protein biosynthesis</keyword>
<keyword evidence="12" id="KW-1185">Reference proteome</keyword>
<keyword evidence="5" id="KW-0067">ATP-binding</keyword>
<accession>A0A835I5Q4</accession>
<dbReference type="SMART" id="SM00836">
    <property type="entry name" value="DALR_1"/>
    <property type="match status" value="1"/>
</dbReference>
<evidence type="ECO:0000313" key="11">
    <source>
        <dbReference type="EMBL" id="KAF9610924.1"/>
    </source>
</evidence>
<dbReference type="GO" id="GO:0004814">
    <property type="term" value="F:arginine-tRNA ligase activity"/>
    <property type="evidence" value="ECO:0007669"/>
    <property type="project" value="UniProtKB-EC"/>
</dbReference>
<dbReference type="Pfam" id="PF05746">
    <property type="entry name" value="DALR_1"/>
    <property type="match status" value="1"/>
</dbReference>
<dbReference type="InterPro" id="IPR001278">
    <property type="entry name" value="Arg-tRNA-ligase"/>
</dbReference>
<sequence length="838" mass="92029">MTQSLLPFQRVKTGGDGRNSHGCLRQPQQVEDIRLVPLKTTLFRTQIQCNQSLRNEGISYAEVVRNGSPSSQIRNKDQRWATLSREQSEADLRRNRSPVANDVPIENISGGGQTQNCWSTVGNVEPHDSNTLRERIGRNLNCGVKEAEGCRTDRPTSVGTNTQHGNIGSTGSRYEVLGRQDCQHGQESPEVVQLRTPNLFPRLQRIRERHRTQHQAPQDQESTEVGQLRTPILFPRMQMMTERHRTQHQAPQDQNFSLVNPQPVGQQNMTGGGSVVDLNNVSARYQFNPAHNHIFPARPTDAQDSHILGPYASNRAQSSLSNSVPESSFVGPHDAGLNISNIPPGLHDVGLNNINRLPIYHFNQCNRSLQTGNGRQNESMESRDGLGAILTFNTHPAPAPLINGNDSSSQSSGSSTHEHRSSSGVVNENSNSRTTTTREDFLNSTEETTNRTDDDGITVGDEAATVPMDQTVENSPLGAWTQTLAGDFSEAYIGGSSCTSLSERCPNPQSPGRNVLNMRRSMGVVALLQSDIITQHNTSKDSNLPDLTWHPASPTGEVGGERVCQELAIAEHGLESLLEIEPINVSEGVGTIELASASWLESHREELARLAGLSFQGCWEDALNILSDIMGSQRSRNTPPNNGNDLILSEGREEISSVIFPNCNRKLAKEVMRGLGDMDKRTLVKGFIRQFVASIVTLQETKLEVIDNNVIQDIWGGNNLGWVATLALDTRGGGNTAVYLLYAHARICSIIRKSGKVVEDLKETGTIVLAHPAERALGLHLLQFAEIVEEACSNLLPNVLCEYLYNLSENFTTFYTNCQVVGSLEETSRLLLCEATAV</sequence>
<keyword evidence="4" id="KW-0547">Nucleotide-binding</keyword>
<dbReference type="GO" id="GO:0005524">
    <property type="term" value="F:ATP binding"/>
    <property type="evidence" value="ECO:0007669"/>
    <property type="project" value="UniProtKB-KW"/>
</dbReference>
<dbReference type="OrthoDB" id="68056at2759"/>
<feature type="domain" description="DALR anticodon binding" evidence="10">
    <location>
        <begin position="740"/>
        <end position="838"/>
    </location>
</feature>
<evidence type="ECO:0000256" key="3">
    <source>
        <dbReference type="ARBA" id="ARBA00022598"/>
    </source>
</evidence>
<dbReference type="EC" id="6.1.1.19" evidence="2"/>
<gene>
    <name evidence="11" type="ORF">IFM89_025734</name>
</gene>
<evidence type="ECO:0000256" key="1">
    <source>
        <dbReference type="ARBA" id="ARBA00005594"/>
    </source>
</evidence>
<name>A0A835I5Q4_9MAGN</name>
<evidence type="ECO:0000256" key="6">
    <source>
        <dbReference type="ARBA" id="ARBA00022917"/>
    </source>
</evidence>
<comment type="caution">
    <text evidence="11">The sequence shown here is derived from an EMBL/GenBank/DDBJ whole genome shotgun (WGS) entry which is preliminary data.</text>
</comment>
<comment type="similarity">
    <text evidence="1">Belongs to the class-I aminoacyl-tRNA synthetase family.</text>
</comment>
<dbReference type="InterPro" id="IPR009080">
    <property type="entry name" value="tRNAsynth_Ia_anticodon-bd"/>
</dbReference>
<dbReference type="Proteomes" id="UP000631114">
    <property type="component" value="Unassembled WGS sequence"/>
</dbReference>
<evidence type="ECO:0000256" key="4">
    <source>
        <dbReference type="ARBA" id="ARBA00022741"/>
    </source>
</evidence>
<protein>
    <recommendedName>
        <fullName evidence="2">arginine--tRNA ligase</fullName>
        <ecNumber evidence="2">6.1.1.19</ecNumber>
    </recommendedName>
</protein>
<dbReference type="InterPro" id="IPR008909">
    <property type="entry name" value="DALR_anticod-bd"/>
</dbReference>
<proteinExistence type="inferred from homology"/>
<dbReference type="GO" id="GO:0006420">
    <property type="term" value="P:arginyl-tRNA aminoacylation"/>
    <property type="evidence" value="ECO:0007669"/>
    <property type="project" value="InterPro"/>
</dbReference>
<feature type="region of interest" description="Disordered" evidence="9">
    <location>
        <begin position="1"/>
        <end position="20"/>
    </location>
</feature>